<sequence length="98" mass="11760">MAMTIGESFNQKFPREPNIMFCFKESYREFKSYVQSTVETEPMSVFIKEDISVYMKIAERYFPQMKPFSPLRERMPVLEKTHRLETESDVSRLAILQY</sequence>
<dbReference type="EMBL" id="KZ826185">
    <property type="protein sequence ID" value="PYH87706.1"/>
    <property type="molecule type" value="Genomic_DNA"/>
</dbReference>
<organism evidence="1 2">
    <name type="scientific">Aspergillus ellipticus CBS 707.79</name>
    <dbReference type="NCBI Taxonomy" id="1448320"/>
    <lineage>
        <taxon>Eukaryota</taxon>
        <taxon>Fungi</taxon>
        <taxon>Dikarya</taxon>
        <taxon>Ascomycota</taxon>
        <taxon>Pezizomycotina</taxon>
        <taxon>Eurotiomycetes</taxon>
        <taxon>Eurotiomycetidae</taxon>
        <taxon>Eurotiales</taxon>
        <taxon>Aspergillaceae</taxon>
        <taxon>Aspergillus</taxon>
        <taxon>Aspergillus subgen. Circumdati</taxon>
    </lineage>
</organism>
<dbReference type="VEuPathDB" id="FungiDB:BO71DRAFT_166312"/>
<accession>A0A319CQY7</accession>
<name>A0A319CQY7_9EURO</name>
<evidence type="ECO:0000313" key="1">
    <source>
        <dbReference type="EMBL" id="PYH87706.1"/>
    </source>
</evidence>
<gene>
    <name evidence="1" type="ORF">BO71DRAFT_166312</name>
</gene>
<evidence type="ECO:0000313" key="2">
    <source>
        <dbReference type="Proteomes" id="UP000247810"/>
    </source>
</evidence>
<keyword evidence="2" id="KW-1185">Reference proteome</keyword>
<proteinExistence type="predicted"/>
<reference evidence="1 2" key="1">
    <citation type="submission" date="2018-02" db="EMBL/GenBank/DDBJ databases">
        <title>The genomes of Aspergillus section Nigri reveals drivers in fungal speciation.</title>
        <authorList>
            <consortium name="DOE Joint Genome Institute"/>
            <person name="Vesth T.C."/>
            <person name="Nybo J."/>
            <person name="Theobald S."/>
            <person name="Brandl J."/>
            <person name="Frisvad J.C."/>
            <person name="Nielsen K.F."/>
            <person name="Lyhne E.K."/>
            <person name="Kogle M.E."/>
            <person name="Kuo A."/>
            <person name="Riley R."/>
            <person name="Clum A."/>
            <person name="Nolan M."/>
            <person name="Lipzen A."/>
            <person name="Salamov A."/>
            <person name="Henrissat B."/>
            <person name="Wiebenga A."/>
            <person name="De vries R.P."/>
            <person name="Grigoriev I.V."/>
            <person name="Mortensen U.H."/>
            <person name="Andersen M.R."/>
            <person name="Baker S.E."/>
        </authorList>
    </citation>
    <scope>NUCLEOTIDE SEQUENCE [LARGE SCALE GENOMIC DNA]</scope>
    <source>
        <strain evidence="1 2">CBS 707.79</strain>
    </source>
</reference>
<dbReference type="Proteomes" id="UP000247810">
    <property type="component" value="Unassembled WGS sequence"/>
</dbReference>
<dbReference type="AlphaFoldDB" id="A0A319CQY7"/>
<protein>
    <submittedName>
        <fullName evidence="1">Uncharacterized protein</fullName>
    </submittedName>
</protein>
<dbReference type="STRING" id="1448320.A0A319CQY7"/>